<dbReference type="EMBL" id="HBKN01046352">
    <property type="protein sequence ID" value="CAE2336030.1"/>
    <property type="molecule type" value="Transcribed_RNA"/>
</dbReference>
<dbReference type="PANTHER" id="PTHR44191">
    <property type="entry name" value="TRANSCRIPTION FACTOR KUA1"/>
    <property type="match status" value="1"/>
</dbReference>
<evidence type="ECO:0000313" key="3">
    <source>
        <dbReference type="EMBL" id="CAE2336027.1"/>
    </source>
</evidence>
<reference evidence="4" key="1">
    <citation type="submission" date="2021-01" db="EMBL/GenBank/DDBJ databases">
        <authorList>
            <person name="Corre E."/>
            <person name="Pelletier E."/>
            <person name="Niang G."/>
            <person name="Scheremetjew M."/>
            <person name="Finn R."/>
            <person name="Kale V."/>
            <person name="Holt S."/>
            <person name="Cochrane G."/>
            <person name="Meng A."/>
            <person name="Brown T."/>
            <person name="Cohen L."/>
        </authorList>
    </citation>
    <scope>NUCLEOTIDE SEQUENCE</scope>
    <source>
        <strain evidence="4">CCMP 2712</strain>
    </source>
</reference>
<evidence type="ECO:0000313" key="4">
    <source>
        <dbReference type="EMBL" id="CAE2336030.1"/>
    </source>
</evidence>
<dbReference type="AlphaFoldDB" id="A0A6U6D713"/>
<gene>
    <name evidence="3" type="ORF">GTHE00462_LOCUS36198</name>
    <name evidence="4" type="ORF">GTHE00462_LOCUS36199</name>
</gene>
<dbReference type="InterPro" id="IPR001005">
    <property type="entry name" value="SANT/Myb"/>
</dbReference>
<evidence type="ECO:0000256" key="1">
    <source>
        <dbReference type="ARBA" id="ARBA00023125"/>
    </source>
</evidence>
<dbReference type="SUPFAM" id="SSF46689">
    <property type="entry name" value="Homeodomain-like"/>
    <property type="match status" value="1"/>
</dbReference>
<protein>
    <recommendedName>
        <fullName evidence="2">Myb-like domain-containing protein</fullName>
    </recommendedName>
</protein>
<dbReference type="EMBL" id="HBKN01046351">
    <property type="protein sequence ID" value="CAE2336027.1"/>
    <property type="molecule type" value="Transcribed_RNA"/>
</dbReference>
<dbReference type="Gene3D" id="1.10.10.60">
    <property type="entry name" value="Homeodomain-like"/>
    <property type="match status" value="1"/>
</dbReference>
<accession>A0A6U6D713</accession>
<proteinExistence type="predicted"/>
<organism evidence="4">
    <name type="scientific">Guillardia theta</name>
    <name type="common">Cryptophyte</name>
    <name type="synonym">Cryptomonas phi</name>
    <dbReference type="NCBI Taxonomy" id="55529"/>
    <lineage>
        <taxon>Eukaryota</taxon>
        <taxon>Cryptophyceae</taxon>
        <taxon>Pyrenomonadales</taxon>
        <taxon>Geminigeraceae</taxon>
        <taxon>Guillardia</taxon>
    </lineage>
</organism>
<evidence type="ECO:0000259" key="2">
    <source>
        <dbReference type="SMART" id="SM00717"/>
    </source>
</evidence>
<feature type="domain" description="Myb-like" evidence="2">
    <location>
        <begin position="159"/>
        <end position="226"/>
    </location>
</feature>
<dbReference type="SMART" id="SM00717">
    <property type="entry name" value="SANT"/>
    <property type="match status" value="1"/>
</dbReference>
<keyword evidence="1" id="KW-0238">DNA-binding</keyword>
<name>A0A6U6D713_GUITH</name>
<dbReference type="GO" id="GO:0006355">
    <property type="term" value="P:regulation of DNA-templated transcription"/>
    <property type="evidence" value="ECO:0007669"/>
    <property type="project" value="UniProtKB-ARBA"/>
</dbReference>
<dbReference type="GO" id="GO:0003677">
    <property type="term" value="F:DNA binding"/>
    <property type="evidence" value="ECO:0007669"/>
    <property type="project" value="UniProtKB-KW"/>
</dbReference>
<dbReference type="InterPro" id="IPR009057">
    <property type="entry name" value="Homeodomain-like_sf"/>
</dbReference>
<dbReference type="PANTHER" id="PTHR44191:SF62">
    <property type="entry name" value="OS04G0341900 PROTEIN"/>
    <property type="match status" value="1"/>
</dbReference>
<sequence>MTSKSLVDAIAEIFPDEILHPSPHNDSLHCSMTQDSTLCSSNSSCSSTSCFESPCMESKTNCFYFPEAGLWFPLPSWDSCDLNFNPSDLNVWEPPKPPPLHLDVSMLDSSRGWNLGGIGRSLMMPSETKSQIDTLSSPEEGFDFSGQHEPCSGDGHKFNKSQWSKEEHRKFLEGLAKFCPEAEREAEKDGKISVGLGVGVAELISSHVQTRSPLQVRSHAQKHFLKKHRHAMKKQRKEEP</sequence>
<dbReference type="InterPro" id="IPR052245">
    <property type="entry name" value="Plant_Stress_Dev_TF"/>
</dbReference>
<dbReference type="CDD" id="cd00167">
    <property type="entry name" value="SANT"/>
    <property type="match status" value="1"/>
</dbReference>